<dbReference type="InterPro" id="IPR011250">
    <property type="entry name" value="OMP/PagP_B-barrel"/>
</dbReference>
<evidence type="ECO:0008006" key="3">
    <source>
        <dbReference type="Google" id="ProtNLM"/>
    </source>
</evidence>
<dbReference type="EMBL" id="JBHSMQ010000003">
    <property type="protein sequence ID" value="MFC5455404.1"/>
    <property type="molecule type" value="Genomic_DNA"/>
</dbReference>
<dbReference type="RefSeq" id="WP_377166451.1">
    <property type="nucleotide sequence ID" value="NZ_JBHSMQ010000003.1"/>
</dbReference>
<dbReference type="InterPro" id="IPR025737">
    <property type="entry name" value="FApF"/>
</dbReference>
<dbReference type="Proteomes" id="UP001596052">
    <property type="component" value="Unassembled WGS sequence"/>
</dbReference>
<evidence type="ECO:0000313" key="1">
    <source>
        <dbReference type="EMBL" id="MFC5455404.1"/>
    </source>
</evidence>
<protein>
    <recommendedName>
        <fullName evidence="3">MetA-pathway of phenol degradation</fullName>
    </recommendedName>
</protein>
<name>A0ABW0KPV1_9BACT</name>
<reference evidence="2" key="1">
    <citation type="journal article" date="2019" name="Int. J. Syst. Evol. Microbiol.">
        <title>The Global Catalogue of Microorganisms (GCM) 10K type strain sequencing project: providing services to taxonomists for standard genome sequencing and annotation.</title>
        <authorList>
            <consortium name="The Broad Institute Genomics Platform"/>
            <consortium name="The Broad Institute Genome Sequencing Center for Infectious Disease"/>
            <person name="Wu L."/>
            <person name="Ma J."/>
        </authorList>
    </citation>
    <scope>NUCLEOTIDE SEQUENCE [LARGE SCALE GENOMIC DNA]</scope>
    <source>
        <strain evidence="2">CGMCC 4.1469</strain>
    </source>
</reference>
<sequence>MAAVSLSTATAGSPVSGKAPVADAFDWKENTISPVTNPIYFEDPVIRSEIRPIFIYHNFDNQFVTGRGSARVGAVQFRYAITDRLAFIATEDGYMNINGTGVKGNGWLDLAAGFKYALINDVQNQFILTPGFTFQLPTGDNKVFNGRGSGQFNPFISFAKGFGDLHFTGNLGVLIPMLRAEQNTMAHYSLMVDYRVSNWFIPFATANFWTTLNNASNIPGLRSNGYDVINFGAGNASGVTQGMLGIGFRSNIQKNLSLGFAYEMAVVKPYGLANTRFTMDMCIRF</sequence>
<evidence type="ECO:0000313" key="2">
    <source>
        <dbReference type="Proteomes" id="UP001596052"/>
    </source>
</evidence>
<gene>
    <name evidence="1" type="ORF">ACFQDI_11090</name>
</gene>
<proteinExistence type="predicted"/>
<keyword evidence="2" id="KW-1185">Reference proteome</keyword>
<organism evidence="1 2">
    <name type="scientific">Prosthecobacter fluviatilis</name>
    <dbReference type="NCBI Taxonomy" id="445931"/>
    <lineage>
        <taxon>Bacteria</taxon>
        <taxon>Pseudomonadati</taxon>
        <taxon>Verrucomicrobiota</taxon>
        <taxon>Verrucomicrobiia</taxon>
        <taxon>Verrucomicrobiales</taxon>
        <taxon>Verrucomicrobiaceae</taxon>
        <taxon>Prosthecobacter</taxon>
    </lineage>
</organism>
<dbReference type="Pfam" id="PF13557">
    <property type="entry name" value="Phenol_MetA_deg"/>
    <property type="match status" value="1"/>
</dbReference>
<comment type="caution">
    <text evidence="1">The sequence shown here is derived from an EMBL/GenBank/DDBJ whole genome shotgun (WGS) entry which is preliminary data.</text>
</comment>
<accession>A0ABW0KPV1</accession>
<dbReference type="SUPFAM" id="SSF56925">
    <property type="entry name" value="OMPA-like"/>
    <property type="match status" value="1"/>
</dbReference>